<comment type="caution">
    <text evidence="2">The sequence shown here is derived from an EMBL/GenBank/DDBJ whole genome shotgun (WGS) entry which is preliminary data.</text>
</comment>
<dbReference type="EMBL" id="JAULSR010000005">
    <property type="protein sequence ID" value="KAK0617844.1"/>
    <property type="molecule type" value="Genomic_DNA"/>
</dbReference>
<name>A0AA39WLX9_9PEZI</name>
<feature type="compositionally biased region" description="Polar residues" evidence="1">
    <location>
        <begin position="187"/>
        <end position="200"/>
    </location>
</feature>
<reference evidence="2" key="1">
    <citation type="submission" date="2023-06" db="EMBL/GenBank/DDBJ databases">
        <title>Genome-scale phylogeny and comparative genomics of the fungal order Sordariales.</title>
        <authorList>
            <consortium name="Lawrence Berkeley National Laboratory"/>
            <person name="Hensen N."/>
            <person name="Bonometti L."/>
            <person name="Westerberg I."/>
            <person name="Brannstrom I.O."/>
            <person name="Guillou S."/>
            <person name="Cros-Aarteil S."/>
            <person name="Calhoun S."/>
            <person name="Haridas S."/>
            <person name="Kuo A."/>
            <person name="Mondo S."/>
            <person name="Pangilinan J."/>
            <person name="Riley R."/>
            <person name="LaButti K."/>
            <person name="Andreopoulos B."/>
            <person name="Lipzen A."/>
            <person name="Chen C."/>
            <person name="Yanf M."/>
            <person name="Daum C."/>
            <person name="Ng V."/>
            <person name="Clum A."/>
            <person name="Steindorff A."/>
            <person name="Ohm R."/>
            <person name="Martin F."/>
            <person name="Silar P."/>
            <person name="Natvig D."/>
            <person name="Lalanne C."/>
            <person name="Gautier V."/>
            <person name="Ament-velasquez S.L."/>
            <person name="Kruys A."/>
            <person name="Hutchinson M.I."/>
            <person name="Powell A.J."/>
            <person name="Barry K."/>
            <person name="Miller A.N."/>
            <person name="Grigoriev I.V."/>
            <person name="Debuchy R."/>
            <person name="Gladieux P."/>
            <person name="Thoren M.H."/>
            <person name="Johannesson H."/>
        </authorList>
    </citation>
    <scope>NUCLEOTIDE SEQUENCE</scope>
    <source>
        <strain evidence="2">SMH3391-2</strain>
    </source>
</reference>
<dbReference type="Proteomes" id="UP001174934">
    <property type="component" value="Unassembled WGS sequence"/>
</dbReference>
<evidence type="ECO:0000313" key="2">
    <source>
        <dbReference type="EMBL" id="KAK0617844.1"/>
    </source>
</evidence>
<gene>
    <name evidence="2" type="ORF">B0T17DRAFT_509436</name>
</gene>
<proteinExistence type="predicted"/>
<keyword evidence="3" id="KW-1185">Reference proteome</keyword>
<protein>
    <submittedName>
        <fullName evidence="2">Uncharacterized protein</fullName>
    </submittedName>
</protein>
<evidence type="ECO:0000313" key="3">
    <source>
        <dbReference type="Proteomes" id="UP001174934"/>
    </source>
</evidence>
<organism evidence="2 3">
    <name type="scientific">Bombardia bombarda</name>
    <dbReference type="NCBI Taxonomy" id="252184"/>
    <lineage>
        <taxon>Eukaryota</taxon>
        <taxon>Fungi</taxon>
        <taxon>Dikarya</taxon>
        <taxon>Ascomycota</taxon>
        <taxon>Pezizomycotina</taxon>
        <taxon>Sordariomycetes</taxon>
        <taxon>Sordariomycetidae</taxon>
        <taxon>Sordariales</taxon>
        <taxon>Lasiosphaeriaceae</taxon>
        <taxon>Bombardia</taxon>
    </lineage>
</organism>
<evidence type="ECO:0000256" key="1">
    <source>
        <dbReference type="SAM" id="MobiDB-lite"/>
    </source>
</evidence>
<feature type="region of interest" description="Disordered" evidence="1">
    <location>
        <begin position="185"/>
        <end position="208"/>
    </location>
</feature>
<dbReference type="AlphaFoldDB" id="A0AA39WLX9"/>
<sequence length="208" mass="23724">MAHRLAVWKHTYCLRWAHHVSRGSGWTKMRRRPSSIWHQAREPETALAFCSLGRPRDKTIQSLGVRHHACGEKNDDNVMQADDLSLALRENNGSIQEAAFFCLWCECGRRAGGWAVISGKQAIKHRQRILCDMAAWQHDRGMQARSDQMRRLKGRLEGTNRAFAPRIGQRAIRLIRAHATTIRVIERSSTPDSREASPTTGHRIDQEG</sequence>
<accession>A0AA39WLX9</accession>